<comment type="similarity">
    <text evidence="2">Belongs to the RecF family.</text>
</comment>
<evidence type="ECO:0000256" key="2">
    <source>
        <dbReference type="ARBA" id="ARBA00008016"/>
    </source>
</evidence>
<dbReference type="PROSITE" id="PS00618">
    <property type="entry name" value="RECF_2"/>
    <property type="match status" value="1"/>
</dbReference>
<keyword evidence="8" id="KW-0238">DNA-binding</keyword>
<dbReference type="PANTHER" id="PTHR32182">
    <property type="entry name" value="DNA REPLICATION AND REPAIR PROTEIN RECF"/>
    <property type="match status" value="1"/>
</dbReference>
<evidence type="ECO:0000256" key="5">
    <source>
        <dbReference type="ARBA" id="ARBA00022705"/>
    </source>
</evidence>
<dbReference type="GO" id="GO:0005524">
    <property type="term" value="F:ATP binding"/>
    <property type="evidence" value="ECO:0007669"/>
    <property type="project" value="UniProtKB-KW"/>
</dbReference>
<dbReference type="InterPro" id="IPR003395">
    <property type="entry name" value="RecF/RecN/SMC_N"/>
</dbReference>
<dbReference type="GO" id="GO:0003697">
    <property type="term" value="F:single-stranded DNA binding"/>
    <property type="evidence" value="ECO:0007669"/>
    <property type="project" value="InterPro"/>
</dbReference>
<keyword evidence="5" id="KW-0235">DNA replication</keyword>
<accession>A0A0F9TK65</accession>
<dbReference type="InterPro" id="IPR001238">
    <property type="entry name" value="DNA-binding_RecF"/>
</dbReference>
<keyword evidence="4" id="KW-0963">Cytoplasm</keyword>
<dbReference type="AlphaFoldDB" id="A0A0F9TK65"/>
<evidence type="ECO:0000256" key="1">
    <source>
        <dbReference type="ARBA" id="ARBA00004496"/>
    </source>
</evidence>
<dbReference type="PANTHER" id="PTHR32182:SF0">
    <property type="entry name" value="DNA REPLICATION AND REPAIR PROTEIN RECF"/>
    <property type="match status" value="1"/>
</dbReference>
<evidence type="ECO:0000313" key="10">
    <source>
        <dbReference type="EMBL" id="KKN49396.1"/>
    </source>
</evidence>
<comment type="subcellular location">
    <subcellularLocation>
        <location evidence="1">Cytoplasm</location>
    </subcellularLocation>
</comment>
<reference evidence="10" key="1">
    <citation type="journal article" date="2015" name="Nature">
        <title>Complex archaea that bridge the gap between prokaryotes and eukaryotes.</title>
        <authorList>
            <person name="Spang A."/>
            <person name="Saw J.H."/>
            <person name="Jorgensen S.L."/>
            <person name="Zaremba-Niedzwiedzka K."/>
            <person name="Martijn J."/>
            <person name="Lind A.E."/>
            <person name="van Eijk R."/>
            <person name="Schleper C."/>
            <person name="Guy L."/>
            <person name="Ettema T.J."/>
        </authorList>
    </citation>
    <scope>NUCLEOTIDE SEQUENCE</scope>
</reference>
<dbReference type="Gene3D" id="3.40.50.300">
    <property type="entry name" value="P-loop containing nucleotide triphosphate hydrolases"/>
    <property type="match status" value="1"/>
</dbReference>
<gene>
    <name evidence="10" type="ORF">LCGC14_0643270</name>
</gene>
<dbReference type="InterPro" id="IPR018078">
    <property type="entry name" value="DNA-binding_RecF_CS"/>
</dbReference>
<sequence length="366" mass="41712">MDLLVLNQITISNLRNITELIIQPSSGINLIVGNNGSGKTTILEAIHLLTLGRSFRTRFLKNAVQFGQPKFQVIAKTTNDMPVGLQFTLTEGLQIRINSQPLKRLSDLATQLPLQLIPANCHQFFEQGPRYRRQLLDWGLFHVEPNFNYQWQSYRKVIQQRNSALRQHKNDQEIQLWDRHLAAFGEEITRLRQQQLNVILDRFSSIFPRLCPEFSDAQFSLQFKSGWSKEFSLIDVLNTNIERDKKLGYTRSGSHAADWSFSINGIDPAEIFSRGQQKLFVLALSMAQAEITLNSAQHTRSILLIDDISSELDQYHQKIIISELAKLPVQTFISSTDSILISSLEQDAFATVFHVKHGAIVSGENH</sequence>
<evidence type="ECO:0000259" key="9">
    <source>
        <dbReference type="SMART" id="SM00382"/>
    </source>
</evidence>
<dbReference type="InterPro" id="IPR042174">
    <property type="entry name" value="RecF_2"/>
</dbReference>
<evidence type="ECO:0000256" key="4">
    <source>
        <dbReference type="ARBA" id="ARBA00022490"/>
    </source>
</evidence>
<dbReference type="InterPro" id="IPR027417">
    <property type="entry name" value="P-loop_NTPase"/>
</dbReference>
<dbReference type="SMART" id="SM00382">
    <property type="entry name" value="AAA"/>
    <property type="match status" value="1"/>
</dbReference>
<dbReference type="GO" id="GO:0005737">
    <property type="term" value="C:cytoplasm"/>
    <property type="evidence" value="ECO:0007669"/>
    <property type="project" value="UniProtKB-SubCell"/>
</dbReference>
<keyword evidence="6" id="KW-0547">Nucleotide-binding</keyword>
<protein>
    <recommendedName>
        <fullName evidence="3">DNA replication and repair protein RecF</fullName>
    </recommendedName>
</protein>
<dbReference type="HAMAP" id="MF_00365">
    <property type="entry name" value="RecF"/>
    <property type="match status" value="1"/>
</dbReference>
<dbReference type="SUPFAM" id="SSF52540">
    <property type="entry name" value="P-loop containing nucleoside triphosphate hydrolases"/>
    <property type="match status" value="1"/>
</dbReference>
<evidence type="ECO:0000256" key="7">
    <source>
        <dbReference type="ARBA" id="ARBA00022840"/>
    </source>
</evidence>
<feature type="domain" description="AAA+ ATPase" evidence="9">
    <location>
        <begin position="25"/>
        <end position="359"/>
    </location>
</feature>
<dbReference type="GO" id="GO:0006302">
    <property type="term" value="P:double-strand break repair"/>
    <property type="evidence" value="ECO:0007669"/>
    <property type="project" value="TreeGrafter"/>
</dbReference>
<evidence type="ECO:0000256" key="6">
    <source>
        <dbReference type="ARBA" id="ARBA00022741"/>
    </source>
</evidence>
<keyword evidence="7" id="KW-0067">ATP-binding</keyword>
<dbReference type="InterPro" id="IPR003593">
    <property type="entry name" value="AAA+_ATPase"/>
</dbReference>
<dbReference type="GO" id="GO:0000731">
    <property type="term" value="P:DNA synthesis involved in DNA repair"/>
    <property type="evidence" value="ECO:0007669"/>
    <property type="project" value="TreeGrafter"/>
</dbReference>
<evidence type="ECO:0000256" key="8">
    <source>
        <dbReference type="ARBA" id="ARBA00023125"/>
    </source>
</evidence>
<dbReference type="GO" id="GO:0006260">
    <property type="term" value="P:DNA replication"/>
    <property type="evidence" value="ECO:0007669"/>
    <property type="project" value="UniProtKB-KW"/>
</dbReference>
<dbReference type="EMBL" id="LAZR01001170">
    <property type="protein sequence ID" value="KKN49396.1"/>
    <property type="molecule type" value="Genomic_DNA"/>
</dbReference>
<dbReference type="Pfam" id="PF02463">
    <property type="entry name" value="SMC_N"/>
    <property type="match status" value="1"/>
</dbReference>
<organism evidence="10">
    <name type="scientific">marine sediment metagenome</name>
    <dbReference type="NCBI Taxonomy" id="412755"/>
    <lineage>
        <taxon>unclassified sequences</taxon>
        <taxon>metagenomes</taxon>
        <taxon>ecological metagenomes</taxon>
    </lineage>
</organism>
<comment type="caution">
    <text evidence="10">The sequence shown here is derived from an EMBL/GenBank/DDBJ whole genome shotgun (WGS) entry which is preliminary data.</text>
</comment>
<dbReference type="NCBIfam" id="TIGR00611">
    <property type="entry name" value="recf"/>
    <property type="match status" value="1"/>
</dbReference>
<name>A0A0F9TK65_9ZZZZ</name>
<proteinExistence type="inferred from homology"/>
<dbReference type="Gene3D" id="1.20.1050.90">
    <property type="entry name" value="RecF/RecN/SMC, N-terminal domain"/>
    <property type="match status" value="1"/>
</dbReference>
<evidence type="ECO:0000256" key="3">
    <source>
        <dbReference type="ARBA" id="ARBA00020170"/>
    </source>
</evidence>